<dbReference type="InterPro" id="IPR052155">
    <property type="entry name" value="Biofilm_reg_signaling"/>
</dbReference>
<dbReference type="CDD" id="cd00130">
    <property type="entry name" value="PAS"/>
    <property type="match status" value="1"/>
</dbReference>
<dbReference type="InterPro" id="IPR035919">
    <property type="entry name" value="EAL_sf"/>
</dbReference>
<dbReference type="NCBIfam" id="TIGR00254">
    <property type="entry name" value="GGDEF"/>
    <property type="match status" value="1"/>
</dbReference>
<keyword evidence="6" id="KW-0067">ATP-binding</keyword>
<evidence type="ECO:0000256" key="7">
    <source>
        <dbReference type="ARBA" id="ARBA00023012"/>
    </source>
</evidence>
<dbReference type="InterPro" id="IPR043128">
    <property type="entry name" value="Rev_trsase/Diguanyl_cyclase"/>
</dbReference>
<evidence type="ECO:0000259" key="10">
    <source>
        <dbReference type="PROSITE" id="PS50112"/>
    </source>
</evidence>
<dbReference type="SMART" id="SM00267">
    <property type="entry name" value="GGDEF"/>
    <property type="match status" value="1"/>
</dbReference>
<evidence type="ECO:0000313" key="15">
    <source>
        <dbReference type="Proteomes" id="UP001597106"/>
    </source>
</evidence>
<evidence type="ECO:0000259" key="12">
    <source>
        <dbReference type="PROSITE" id="PS50883"/>
    </source>
</evidence>
<feature type="domain" description="PAC" evidence="11">
    <location>
        <begin position="441"/>
        <end position="495"/>
    </location>
</feature>
<dbReference type="InterPro" id="IPR035965">
    <property type="entry name" value="PAS-like_dom_sf"/>
</dbReference>
<proteinExistence type="predicted"/>
<sequence length="927" mass="104230">MKHYTLLKKILLPLTSLGLLIGLVSFAFIFNAHLNNIETQAQEETQKLSNLLITAKTLVSEHVFSSMALLKQYGSLEGPPNINGTTQILGMDVPNLQFGDTPQTGSTLLVDSVTRIGSGTATIFVKRGGQFLRISTNVKKADGTNAFGTELDPFGKAIVALQKNQAYFGVVDILGESYLSRYEPMQDNHGNLIGAWYVGYKLDFNAIDQAIRQWGFLKKGFVAITDGHGNIRFLTNGLTRLEAETALKDSQHRWTKVTRQVPEWDFQINIVYPTSEAYWSALGALSPLMIITFILTLVVLIAIVSGLQRFVLNPLGGDPETAKHLLMRIESGDFAEDQTTAAPDSLIANMLKMRRRLREMVSQLQANASRLKVSSSVFDHAHDAIFITDTQGHIIQCNPSFSVITGYAQPEVMGKTPQQLGIAYQQPDLFQSLYDSQHGFQEWQGEVWNRHQQGHEYLVELELSPVLNQAGEFQHYVGLFSDITRAKEQQNMLEHLAYHDVLTQLPNRVLFSSRLQQALHEAESQSTLVAICYIDLDDFKIVNDQYGHEYGDRLLMQLAARLNGLLKPQDTLARLGGDEFAMLLCGLRTANEYARLLKKLLTAIEKPFKVDKFKFSISASIGYTLYPIDRNPPDTLLRHADHAMYHAKTHGGHQCHLFDLASAQQSQQQQALLKDLLHGIQNNHIRLVFQPQVCMQSGEIFCFEALLRWQHPVRGLLYPNDFLTAVEHTNLIVDIGNWVIEESLRQLSEWQSQGLDTQVSVNIAAQHLMHKQFPERLADLFKKYAMIKPQQLHIEITESAAISDFARVNRVIQQCQALGVAFSIDDFGSGYSSLIYLRRLPVNIIKIDQSFIHNMLSDQEDMAVIRGVITLCRDFGRKVVAEGVEKAEQAQILAELGCDYAQGFGISRGIPGHKVIEWTSKHNPFKF</sequence>
<evidence type="ECO:0000256" key="1">
    <source>
        <dbReference type="ARBA" id="ARBA00004370"/>
    </source>
</evidence>
<dbReference type="Pfam" id="PF00990">
    <property type="entry name" value="GGDEF"/>
    <property type="match status" value="1"/>
</dbReference>
<evidence type="ECO:0000256" key="3">
    <source>
        <dbReference type="ARBA" id="ARBA00022679"/>
    </source>
</evidence>
<keyword evidence="2" id="KW-0597">Phosphoprotein</keyword>
<evidence type="ECO:0000256" key="6">
    <source>
        <dbReference type="ARBA" id="ARBA00022840"/>
    </source>
</evidence>
<dbReference type="RefSeq" id="WP_379077137.1">
    <property type="nucleotide sequence ID" value="NZ_JBHTJW010000003.1"/>
</dbReference>
<name>A0ABW3GN28_9PROT</name>
<dbReference type="SUPFAM" id="SSF55073">
    <property type="entry name" value="Nucleotide cyclase"/>
    <property type="match status" value="1"/>
</dbReference>
<keyword evidence="4" id="KW-0547">Nucleotide-binding</keyword>
<dbReference type="PANTHER" id="PTHR44757">
    <property type="entry name" value="DIGUANYLATE CYCLASE DGCP"/>
    <property type="match status" value="1"/>
</dbReference>
<dbReference type="InterPro" id="IPR033462">
    <property type="entry name" value="Cache_3-Cache_2"/>
</dbReference>
<dbReference type="PROSITE" id="PS50113">
    <property type="entry name" value="PAC"/>
    <property type="match status" value="1"/>
</dbReference>
<dbReference type="PROSITE" id="PS50887">
    <property type="entry name" value="GGDEF"/>
    <property type="match status" value="1"/>
</dbReference>
<keyword evidence="9" id="KW-0812">Transmembrane</keyword>
<evidence type="ECO:0000256" key="4">
    <source>
        <dbReference type="ARBA" id="ARBA00022741"/>
    </source>
</evidence>
<evidence type="ECO:0000256" key="5">
    <source>
        <dbReference type="ARBA" id="ARBA00022777"/>
    </source>
</evidence>
<keyword evidence="15" id="KW-1185">Reference proteome</keyword>
<keyword evidence="3" id="KW-0808">Transferase</keyword>
<dbReference type="NCBIfam" id="TIGR00229">
    <property type="entry name" value="sensory_box"/>
    <property type="match status" value="1"/>
</dbReference>
<keyword evidence="7" id="KW-0902">Two-component regulatory system</keyword>
<feature type="domain" description="GGDEF" evidence="13">
    <location>
        <begin position="527"/>
        <end position="660"/>
    </location>
</feature>
<dbReference type="SMART" id="SM00091">
    <property type="entry name" value="PAS"/>
    <property type="match status" value="1"/>
</dbReference>
<accession>A0ABW3GN28</accession>
<dbReference type="PROSITE" id="PS50112">
    <property type="entry name" value="PAS"/>
    <property type="match status" value="1"/>
</dbReference>
<dbReference type="Pfam" id="PF00563">
    <property type="entry name" value="EAL"/>
    <property type="match status" value="1"/>
</dbReference>
<dbReference type="SUPFAM" id="SSF55785">
    <property type="entry name" value="PYP-like sensor domain (PAS domain)"/>
    <property type="match status" value="1"/>
</dbReference>
<dbReference type="InterPro" id="IPR001610">
    <property type="entry name" value="PAC"/>
</dbReference>
<dbReference type="Gene3D" id="3.30.70.270">
    <property type="match status" value="1"/>
</dbReference>
<dbReference type="InterPro" id="IPR000160">
    <property type="entry name" value="GGDEF_dom"/>
</dbReference>
<reference evidence="15" key="1">
    <citation type="journal article" date="2019" name="Int. J. Syst. Evol. Microbiol.">
        <title>The Global Catalogue of Microorganisms (GCM) 10K type strain sequencing project: providing services to taxonomists for standard genome sequencing and annotation.</title>
        <authorList>
            <consortium name="The Broad Institute Genomics Platform"/>
            <consortium name="The Broad Institute Genome Sequencing Center for Infectious Disease"/>
            <person name="Wu L."/>
            <person name="Ma J."/>
        </authorList>
    </citation>
    <scope>NUCLEOTIDE SEQUENCE [LARGE SCALE GENOMIC DNA]</scope>
    <source>
        <strain evidence="15">CCUG 59685</strain>
    </source>
</reference>
<organism evidence="14 15">
    <name type="scientific">Methylophilus glucosoxydans</name>
    <dbReference type="NCBI Taxonomy" id="752553"/>
    <lineage>
        <taxon>Bacteria</taxon>
        <taxon>Pseudomonadati</taxon>
        <taxon>Pseudomonadota</taxon>
        <taxon>Betaproteobacteria</taxon>
        <taxon>Nitrosomonadales</taxon>
        <taxon>Methylophilaceae</taxon>
        <taxon>Methylophilus</taxon>
    </lineage>
</organism>
<dbReference type="SUPFAM" id="SSF103190">
    <property type="entry name" value="Sensory domain-like"/>
    <property type="match status" value="1"/>
</dbReference>
<comment type="caution">
    <text evidence="14">The sequence shown here is derived from an EMBL/GenBank/DDBJ whole genome shotgun (WGS) entry which is preliminary data.</text>
</comment>
<protein>
    <submittedName>
        <fullName evidence="14">EAL domain-containing protein</fullName>
    </submittedName>
</protein>
<evidence type="ECO:0000259" key="11">
    <source>
        <dbReference type="PROSITE" id="PS50113"/>
    </source>
</evidence>
<gene>
    <name evidence="14" type="ORF">ACFQ1T_12160</name>
</gene>
<keyword evidence="5" id="KW-0418">Kinase</keyword>
<dbReference type="Pfam" id="PF17201">
    <property type="entry name" value="Cache_3-Cache_2"/>
    <property type="match status" value="1"/>
</dbReference>
<feature type="transmembrane region" description="Helical" evidence="9">
    <location>
        <begin position="277"/>
        <end position="304"/>
    </location>
</feature>
<feature type="domain" description="PAS" evidence="10">
    <location>
        <begin position="370"/>
        <end position="416"/>
    </location>
</feature>
<dbReference type="PROSITE" id="PS50883">
    <property type="entry name" value="EAL"/>
    <property type="match status" value="1"/>
</dbReference>
<dbReference type="InterPro" id="IPR029151">
    <property type="entry name" value="Sensor-like_sf"/>
</dbReference>
<evidence type="ECO:0000256" key="9">
    <source>
        <dbReference type="SAM" id="Phobius"/>
    </source>
</evidence>
<dbReference type="Pfam" id="PF13426">
    <property type="entry name" value="PAS_9"/>
    <property type="match status" value="1"/>
</dbReference>
<keyword evidence="9" id="KW-0472">Membrane</keyword>
<feature type="coiled-coil region" evidence="8">
    <location>
        <begin position="347"/>
        <end position="374"/>
    </location>
</feature>
<dbReference type="CDD" id="cd01949">
    <property type="entry name" value="GGDEF"/>
    <property type="match status" value="1"/>
</dbReference>
<dbReference type="PANTHER" id="PTHR44757:SF2">
    <property type="entry name" value="BIOFILM ARCHITECTURE MAINTENANCE PROTEIN MBAA"/>
    <property type="match status" value="1"/>
</dbReference>
<dbReference type="EMBL" id="JBHTJW010000003">
    <property type="protein sequence ID" value="MFD0930530.1"/>
    <property type="molecule type" value="Genomic_DNA"/>
</dbReference>
<dbReference type="InterPro" id="IPR029787">
    <property type="entry name" value="Nucleotide_cyclase"/>
</dbReference>
<keyword evidence="9" id="KW-1133">Transmembrane helix</keyword>
<evidence type="ECO:0000256" key="2">
    <source>
        <dbReference type="ARBA" id="ARBA00022553"/>
    </source>
</evidence>
<dbReference type="CDD" id="cd01948">
    <property type="entry name" value="EAL"/>
    <property type="match status" value="1"/>
</dbReference>
<dbReference type="SMART" id="SM00052">
    <property type="entry name" value="EAL"/>
    <property type="match status" value="1"/>
</dbReference>
<feature type="domain" description="EAL" evidence="12">
    <location>
        <begin position="669"/>
        <end position="923"/>
    </location>
</feature>
<evidence type="ECO:0000259" key="13">
    <source>
        <dbReference type="PROSITE" id="PS50887"/>
    </source>
</evidence>
<evidence type="ECO:0000313" key="14">
    <source>
        <dbReference type="EMBL" id="MFD0930530.1"/>
    </source>
</evidence>
<dbReference type="SUPFAM" id="SSF141868">
    <property type="entry name" value="EAL domain-like"/>
    <property type="match status" value="1"/>
</dbReference>
<dbReference type="SMART" id="SM00086">
    <property type="entry name" value="PAC"/>
    <property type="match status" value="1"/>
</dbReference>
<dbReference type="Gene3D" id="3.20.20.450">
    <property type="entry name" value="EAL domain"/>
    <property type="match status" value="1"/>
</dbReference>
<comment type="subcellular location">
    <subcellularLocation>
        <location evidence="1">Membrane</location>
    </subcellularLocation>
</comment>
<dbReference type="Gene3D" id="3.30.450.20">
    <property type="entry name" value="PAS domain"/>
    <property type="match status" value="1"/>
</dbReference>
<dbReference type="InterPro" id="IPR001633">
    <property type="entry name" value="EAL_dom"/>
</dbReference>
<keyword evidence="8" id="KW-0175">Coiled coil</keyword>
<dbReference type="InterPro" id="IPR000700">
    <property type="entry name" value="PAS-assoc_C"/>
</dbReference>
<dbReference type="Proteomes" id="UP001597106">
    <property type="component" value="Unassembled WGS sequence"/>
</dbReference>
<dbReference type="InterPro" id="IPR000014">
    <property type="entry name" value="PAS"/>
</dbReference>
<evidence type="ECO:0000256" key="8">
    <source>
        <dbReference type="SAM" id="Coils"/>
    </source>
</evidence>